<accession>A0A3P7LJI4</accession>
<protein>
    <submittedName>
        <fullName evidence="2">Uncharacterized protein</fullName>
    </submittedName>
</protein>
<dbReference type="Proteomes" id="UP000270094">
    <property type="component" value="Unassembled WGS sequence"/>
</dbReference>
<evidence type="ECO:0000313" key="2">
    <source>
        <dbReference type="EMBL" id="VDM82745.1"/>
    </source>
</evidence>
<evidence type="ECO:0000313" key="3">
    <source>
        <dbReference type="Proteomes" id="UP000270094"/>
    </source>
</evidence>
<reference evidence="2 3" key="1">
    <citation type="submission" date="2018-11" db="EMBL/GenBank/DDBJ databases">
        <authorList>
            <consortium name="Pathogen Informatics"/>
        </authorList>
    </citation>
    <scope>NUCLEOTIDE SEQUENCE [LARGE SCALE GENOMIC DNA]</scope>
</reference>
<evidence type="ECO:0000256" key="1">
    <source>
        <dbReference type="SAM" id="MobiDB-lite"/>
    </source>
</evidence>
<dbReference type="EMBL" id="UYYB01119147">
    <property type="protein sequence ID" value="VDM82745.1"/>
    <property type="molecule type" value="Genomic_DNA"/>
</dbReference>
<proteinExistence type="predicted"/>
<organism evidence="2 3">
    <name type="scientific">Strongylus vulgaris</name>
    <name type="common">Blood worm</name>
    <dbReference type="NCBI Taxonomy" id="40348"/>
    <lineage>
        <taxon>Eukaryota</taxon>
        <taxon>Metazoa</taxon>
        <taxon>Ecdysozoa</taxon>
        <taxon>Nematoda</taxon>
        <taxon>Chromadorea</taxon>
        <taxon>Rhabditida</taxon>
        <taxon>Rhabditina</taxon>
        <taxon>Rhabditomorpha</taxon>
        <taxon>Strongyloidea</taxon>
        <taxon>Strongylidae</taxon>
        <taxon>Strongylus</taxon>
    </lineage>
</organism>
<gene>
    <name evidence="2" type="ORF">SVUK_LOCUS17743</name>
</gene>
<keyword evidence="3" id="KW-1185">Reference proteome</keyword>
<sequence>MALLFCFCNNPPFSCTSQRFVVTATSSTTIEQSAVATTSVVASATTTSDSGPTLLPLSHALGSTLESVVANPETDDDSSLRGLKRSPGMMIPSDVFSGAKVHQVQPPESKSSVRAEVPAGTQTLSGNDDPIGRLQRC</sequence>
<name>A0A3P7LJI4_STRVU</name>
<feature type="region of interest" description="Disordered" evidence="1">
    <location>
        <begin position="68"/>
        <end position="137"/>
    </location>
</feature>
<dbReference type="AlphaFoldDB" id="A0A3P7LJI4"/>